<dbReference type="EMBL" id="CP002628">
    <property type="protein sequence ID" value="AEB07783.1"/>
    <property type="molecule type" value="Genomic_DNA"/>
</dbReference>
<gene>
    <name evidence="1" type="ordered locus">Corgl_1685</name>
</gene>
<protein>
    <submittedName>
        <fullName evidence="1">Uncharacterized protein</fullName>
    </submittedName>
</protein>
<dbReference type="OrthoDB" id="2339830at2"/>
<dbReference type="RefSeq" id="WP_013709525.1">
    <property type="nucleotide sequence ID" value="NC_015389.1"/>
</dbReference>
<sequence length="193" mass="22076">MNTEDYRQQYFIAARKLYHDARKVEWRILREKLKNELGDKLRDKSEDKPGDKPENKFAAKLKQAGYWVQTGNSGHGAKTYKSGSTLDVPYDLSNWRWITIKKGEEDALIVSLQAPDRDSNETKKNEPRNHHILEDRIAFIAPGTDGFDFCGKVTAEVTKFELPLSNKKANSLVNLVLKRLYESDDSLASSDAR</sequence>
<reference evidence="2" key="1">
    <citation type="journal article" date="2013" name="Stand. Genomic Sci.">
        <title>Complete genome sequence of Coriobacterium glomerans type strain (PW2(T)) from the midgut of Pyrrhocoris apterus L. (red soldier bug).</title>
        <authorList>
            <person name="Stackebrandt E."/>
            <person name="Zeytun A."/>
            <person name="Lapidus A."/>
            <person name="Nolan M."/>
            <person name="Lucas S."/>
            <person name="Hammon N."/>
            <person name="Deshpande S."/>
            <person name="Cheng J.F."/>
            <person name="Tapia R."/>
            <person name="Goodwin L.A."/>
            <person name="Pitluck S."/>
            <person name="Liolios K."/>
            <person name="Pagani I."/>
            <person name="Ivanova N."/>
            <person name="Mavromatis K."/>
            <person name="Mikhailova N."/>
            <person name="Huntemann M."/>
            <person name="Pati A."/>
            <person name="Chen A."/>
            <person name="Palaniappan K."/>
            <person name="Chang Y.J."/>
            <person name="Land M."/>
            <person name="Hauser L."/>
            <person name="Rohde M."/>
            <person name="Pukall R."/>
            <person name="Goker M."/>
            <person name="Detter J.C."/>
            <person name="Woyke T."/>
            <person name="Bristow J."/>
            <person name="Eisen J.A."/>
            <person name="Markowitz V."/>
            <person name="Hugenholtz P."/>
            <person name="Kyrpides N.C."/>
            <person name="Klenk H.P."/>
        </authorList>
    </citation>
    <scope>NUCLEOTIDE SEQUENCE</scope>
    <source>
        <strain evidence="2">ATCC 49209 / DSM 20642 / JCM 10262 / PW2</strain>
    </source>
</reference>
<keyword evidence="2" id="KW-1185">Reference proteome</keyword>
<dbReference type="KEGG" id="cgo:Corgl_1685"/>
<organism evidence="1 2">
    <name type="scientific">Coriobacterium glomerans (strain ATCC 49209 / DSM 20642 / JCM 10262 / PW2)</name>
    <dbReference type="NCBI Taxonomy" id="700015"/>
    <lineage>
        <taxon>Bacteria</taxon>
        <taxon>Bacillati</taxon>
        <taxon>Actinomycetota</taxon>
        <taxon>Coriobacteriia</taxon>
        <taxon>Coriobacteriales</taxon>
        <taxon>Coriobacteriaceae</taxon>
        <taxon>Coriobacterium</taxon>
    </lineage>
</organism>
<dbReference type="HOGENOM" id="CLU_1406667_0_0_11"/>
<dbReference type="AlphaFoldDB" id="F2NB32"/>
<evidence type="ECO:0000313" key="1">
    <source>
        <dbReference type="EMBL" id="AEB07783.1"/>
    </source>
</evidence>
<dbReference type="Proteomes" id="UP000006851">
    <property type="component" value="Chromosome"/>
</dbReference>
<proteinExistence type="predicted"/>
<accession>F2NB32</accession>
<name>F2NB32_CORGP</name>
<evidence type="ECO:0000313" key="2">
    <source>
        <dbReference type="Proteomes" id="UP000006851"/>
    </source>
</evidence>